<dbReference type="FunFam" id="3.20.20.140:FF:000004">
    <property type="entry name" value="N-acetylglucosamine-6-phosphate deacetylase"/>
    <property type="match status" value="1"/>
</dbReference>
<dbReference type="NCBIfam" id="TIGR00221">
    <property type="entry name" value="nagA"/>
    <property type="match status" value="1"/>
</dbReference>
<dbReference type="Gene3D" id="3.20.20.140">
    <property type="entry name" value="Metal-dependent hydrolases"/>
    <property type="match status" value="1"/>
</dbReference>
<evidence type="ECO:0000256" key="6">
    <source>
        <dbReference type="ARBA" id="ARBA00023277"/>
    </source>
</evidence>
<dbReference type="Gene3D" id="2.30.40.10">
    <property type="entry name" value="Urease, subunit C, domain 1"/>
    <property type="match status" value="1"/>
</dbReference>
<evidence type="ECO:0000256" key="11">
    <source>
        <dbReference type="PIRSR" id="PIRSR038994-2"/>
    </source>
</evidence>
<dbReference type="CDD" id="cd00854">
    <property type="entry name" value="NagA"/>
    <property type="match status" value="1"/>
</dbReference>
<feature type="binding site" evidence="12">
    <location>
        <position position="192"/>
    </location>
    <ligand>
        <name>Zn(2+)</name>
        <dbReference type="ChEBI" id="CHEBI:29105"/>
    </ligand>
</feature>
<comment type="similarity">
    <text evidence="1 9">Belongs to the metallo-dependent hydrolases superfamily. NagA family.</text>
</comment>
<dbReference type="GO" id="GO:0008448">
    <property type="term" value="F:N-acetylglucosamine-6-phosphate deacetylase activity"/>
    <property type="evidence" value="ECO:0007669"/>
    <property type="project" value="UniProtKB-EC"/>
</dbReference>
<dbReference type="InterPro" id="IPR011059">
    <property type="entry name" value="Metal-dep_hydrolase_composite"/>
</dbReference>
<dbReference type="GO" id="GO:0046872">
    <property type="term" value="F:metal ion binding"/>
    <property type="evidence" value="ECO:0007669"/>
    <property type="project" value="UniProtKB-KW"/>
</dbReference>
<dbReference type="Proteomes" id="UP000823935">
    <property type="component" value="Unassembled WGS sequence"/>
</dbReference>
<evidence type="ECO:0000313" key="14">
    <source>
        <dbReference type="EMBL" id="HIS31496.1"/>
    </source>
</evidence>
<feature type="domain" description="Amidohydrolase-related" evidence="13">
    <location>
        <begin position="45"/>
        <end position="364"/>
    </location>
</feature>
<dbReference type="AlphaFoldDB" id="A0A9D1ETI2"/>
<dbReference type="PANTHER" id="PTHR11113:SF14">
    <property type="entry name" value="N-ACETYLGLUCOSAMINE-6-PHOSPHATE DEACETYLASE"/>
    <property type="match status" value="1"/>
</dbReference>
<reference evidence="14" key="1">
    <citation type="submission" date="2020-10" db="EMBL/GenBank/DDBJ databases">
        <authorList>
            <person name="Gilroy R."/>
        </authorList>
    </citation>
    <scope>NUCLEOTIDE SEQUENCE</scope>
    <source>
        <strain evidence="14">CHK190-19873</strain>
    </source>
</reference>
<dbReference type="InterPro" id="IPR006680">
    <property type="entry name" value="Amidohydro-rel"/>
</dbReference>
<dbReference type="Pfam" id="PF01979">
    <property type="entry name" value="Amidohydro_1"/>
    <property type="match status" value="1"/>
</dbReference>
<feature type="binding site" evidence="11">
    <location>
        <position position="224"/>
    </location>
    <ligand>
        <name>substrate</name>
    </ligand>
</feature>
<reference evidence="14" key="2">
    <citation type="journal article" date="2021" name="PeerJ">
        <title>Extensive microbial diversity within the chicken gut microbiome revealed by metagenomics and culture.</title>
        <authorList>
            <person name="Gilroy R."/>
            <person name="Ravi A."/>
            <person name="Getino M."/>
            <person name="Pursley I."/>
            <person name="Horton D.L."/>
            <person name="Alikhan N.F."/>
            <person name="Baker D."/>
            <person name="Gharbi K."/>
            <person name="Hall N."/>
            <person name="Watson M."/>
            <person name="Adriaenssens E.M."/>
            <person name="Foster-Nyarko E."/>
            <person name="Jarju S."/>
            <person name="Secka A."/>
            <person name="Antonio M."/>
            <person name="Oren A."/>
            <person name="Chaudhuri R.R."/>
            <person name="La Ragione R."/>
            <person name="Hildebrand F."/>
            <person name="Pallen M.J."/>
        </authorList>
    </citation>
    <scope>NUCLEOTIDE SEQUENCE</scope>
    <source>
        <strain evidence="14">CHK190-19873</strain>
    </source>
</reference>
<evidence type="ECO:0000256" key="4">
    <source>
        <dbReference type="ARBA" id="ARBA00022723"/>
    </source>
</evidence>
<keyword evidence="4 12" id="KW-0479">Metal-binding</keyword>
<comment type="cofactor">
    <cofactor evidence="12">
        <name>a divalent metal cation</name>
        <dbReference type="ChEBI" id="CHEBI:60240"/>
    </cofactor>
    <text evidence="12">Binds 1 divalent metal cation per subunit.</text>
</comment>
<dbReference type="SUPFAM" id="SSF51338">
    <property type="entry name" value="Composite domain of metallo-dependent hydrolases"/>
    <property type="match status" value="1"/>
</dbReference>
<feature type="binding site" evidence="11">
    <location>
        <begin position="216"/>
        <end position="217"/>
    </location>
    <ligand>
        <name>substrate</name>
    </ligand>
</feature>
<comment type="pathway">
    <text evidence="8">Amino-sugar metabolism; N-acetylneuraminate degradation; D-fructose 6-phosphate from N-acetylneuraminate: step 4/5.</text>
</comment>
<evidence type="ECO:0000256" key="5">
    <source>
        <dbReference type="ARBA" id="ARBA00022801"/>
    </source>
</evidence>
<keyword evidence="6 9" id="KW-0119">Carbohydrate metabolism</keyword>
<dbReference type="GO" id="GO:0006046">
    <property type="term" value="P:N-acetylglucosamine catabolic process"/>
    <property type="evidence" value="ECO:0007669"/>
    <property type="project" value="TreeGrafter"/>
</dbReference>
<evidence type="ECO:0000256" key="7">
    <source>
        <dbReference type="ARBA" id="ARBA00047647"/>
    </source>
</evidence>
<protein>
    <recommendedName>
        <fullName evidence="3">N-acetylglucosamine-6-phosphate deacetylase</fullName>
        <ecNumber evidence="2">3.5.1.25</ecNumber>
    </recommendedName>
</protein>
<comment type="catalytic activity">
    <reaction evidence="7">
        <text>N-acetyl-D-glucosamine 6-phosphate + H2O = D-glucosamine 6-phosphate + acetate</text>
        <dbReference type="Rhea" id="RHEA:22936"/>
        <dbReference type="ChEBI" id="CHEBI:15377"/>
        <dbReference type="ChEBI" id="CHEBI:30089"/>
        <dbReference type="ChEBI" id="CHEBI:57513"/>
        <dbReference type="ChEBI" id="CHEBI:58725"/>
        <dbReference type="EC" id="3.5.1.25"/>
    </reaction>
</comment>
<evidence type="ECO:0000313" key="15">
    <source>
        <dbReference type="Proteomes" id="UP000823935"/>
    </source>
</evidence>
<proteinExistence type="inferred from homology"/>
<organism evidence="14 15">
    <name type="scientific">Candidatus Limivivens intestinipullorum</name>
    <dbReference type="NCBI Taxonomy" id="2840858"/>
    <lineage>
        <taxon>Bacteria</taxon>
        <taxon>Bacillati</taxon>
        <taxon>Bacillota</taxon>
        <taxon>Clostridia</taxon>
        <taxon>Lachnospirales</taxon>
        <taxon>Lachnospiraceae</taxon>
        <taxon>Lachnospiraceae incertae sedis</taxon>
        <taxon>Candidatus Limivivens</taxon>
    </lineage>
</organism>
<dbReference type="SUPFAM" id="SSF51556">
    <property type="entry name" value="Metallo-dependent hydrolases"/>
    <property type="match status" value="1"/>
</dbReference>
<dbReference type="EMBL" id="DVIQ01000043">
    <property type="protein sequence ID" value="HIS31496.1"/>
    <property type="molecule type" value="Genomic_DNA"/>
</dbReference>
<feature type="binding site" evidence="11">
    <location>
        <begin position="304"/>
        <end position="306"/>
    </location>
    <ligand>
        <name>substrate</name>
    </ligand>
</feature>
<evidence type="ECO:0000256" key="1">
    <source>
        <dbReference type="ARBA" id="ARBA00010716"/>
    </source>
</evidence>
<keyword evidence="5 9" id="KW-0378">Hydrolase</keyword>
<dbReference type="PANTHER" id="PTHR11113">
    <property type="entry name" value="N-ACETYLGLUCOSAMINE-6-PHOSPHATE DEACETYLASE"/>
    <property type="match status" value="1"/>
</dbReference>
<evidence type="ECO:0000259" key="13">
    <source>
        <dbReference type="Pfam" id="PF01979"/>
    </source>
</evidence>
<feature type="active site" description="Proton donor/acceptor" evidence="10">
    <location>
        <position position="271"/>
    </location>
</feature>
<name>A0A9D1ETI2_9FIRM</name>
<feature type="binding site" evidence="11">
    <location>
        <position position="138"/>
    </location>
    <ligand>
        <name>substrate</name>
    </ligand>
</feature>
<dbReference type="PIRSF" id="PIRSF038994">
    <property type="entry name" value="NagA"/>
    <property type="match status" value="1"/>
</dbReference>
<accession>A0A9D1ETI2</accession>
<dbReference type="EC" id="3.5.1.25" evidence="2"/>
<dbReference type="InterPro" id="IPR032466">
    <property type="entry name" value="Metal_Hydrolase"/>
</dbReference>
<feature type="binding site" evidence="12">
    <location>
        <position position="127"/>
    </location>
    <ligand>
        <name>Zn(2+)</name>
        <dbReference type="ChEBI" id="CHEBI:29105"/>
    </ligand>
</feature>
<feature type="binding site" evidence="12">
    <location>
        <position position="213"/>
    </location>
    <ligand>
        <name>Zn(2+)</name>
        <dbReference type="ChEBI" id="CHEBI:29105"/>
    </ligand>
</feature>
<comment type="caution">
    <text evidence="14">The sequence shown here is derived from an EMBL/GenBank/DDBJ whole genome shotgun (WGS) entry which is preliminary data.</text>
</comment>
<evidence type="ECO:0000256" key="10">
    <source>
        <dbReference type="PIRSR" id="PIRSR038994-1"/>
    </source>
</evidence>
<feature type="binding site" evidence="11">
    <location>
        <position position="248"/>
    </location>
    <ligand>
        <name>substrate</name>
    </ligand>
</feature>
<dbReference type="InterPro" id="IPR003764">
    <property type="entry name" value="GlcNAc_6-P_deAcase"/>
</dbReference>
<evidence type="ECO:0000256" key="3">
    <source>
        <dbReference type="ARBA" id="ARBA00018029"/>
    </source>
</evidence>
<evidence type="ECO:0000256" key="2">
    <source>
        <dbReference type="ARBA" id="ARBA00011899"/>
    </source>
</evidence>
<evidence type="ECO:0000256" key="12">
    <source>
        <dbReference type="PIRSR" id="PIRSR038994-3"/>
    </source>
</evidence>
<evidence type="ECO:0000256" key="8">
    <source>
        <dbReference type="ARBA" id="ARBA00060590"/>
    </source>
</evidence>
<gene>
    <name evidence="14" type="primary">nagA</name>
    <name evidence="14" type="ORF">IAB44_08145</name>
</gene>
<evidence type="ECO:0000256" key="9">
    <source>
        <dbReference type="PIRNR" id="PIRNR038994"/>
    </source>
</evidence>
<sequence length="383" mass="40812">MVIKNASVYREDGTFSTGDIAMENGVFVSEASDTGEVLDASGLYAIPGLTDIHFHGCVGHDFCDGTQEAIEAIAAYELQCGVTTIVPATMTFSEEILSGICKAAAAYKAAQRPELGKGAILEGINMEGPFVSMAKKGAQNPEYIHKPDVAMFQRLQELAGGLFRMVDLAPEEEGAMEFIDAMKDQVTISIAHTVADYDTAKEAYDRGASHATHLYNAMPPFSHRAPGVIGAACDSPHVRVELICDGIHLHPATVRTTFKMFGDDRIVLVSDSMMAAGLDDGDYSLGGQPVKVKGNLATLADGTIAGSVTNLMDCMRTAVKKMDIPLEKAVKCAAVNSAKAVGLYDRYGSITPGKVANLVLLDKELNIQGIYLCGRAVDRTGRH</sequence>